<evidence type="ECO:0000313" key="7">
    <source>
        <dbReference type="Proteomes" id="UP001195624"/>
    </source>
</evidence>
<sequence>MFQICWSQGRVIAVVPIICTKCAFFHRSFLFGLAKENATQTFSFSVRIRPELDAGALSLEEFMVWIDYVIIAVVGFSALVSLIRGFVREALSLVTWGCAFFVASHYYSFLAVWFTGFEDELVRNGIAIGILFIATLVVGAIVNYVIGSLVEKTGLSGTDRVLGVCFGALRGVLIVSAMLFFLDTFTGFSKSPDWQQSQLVPQFSYIIRWFFDYLQSTSSFLPR</sequence>
<dbReference type="PANTHER" id="PTHR36926">
    <property type="entry name" value="COLICIN V PRODUCTION PROTEIN"/>
    <property type="match status" value="1"/>
</dbReference>
<keyword evidence="2 5" id="KW-0812">Transmembrane</keyword>
<dbReference type="Proteomes" id="UP001195624">
    <property type="component" value="Unassembled WGS sequence"/>
</dbReference>
<name>A0ABS4P4V7_9GAMM</name>
<evidence type="ECO:0000256" key="1">
    <source>
        <dbReference type="ARBA" id="ARBA00004141"/>
    </source>
</evidence>
<feature type="transmembrane region" description="Helical" evidence="5">
    <location>
        <begin position="161"/>
        <end position="182"/>
    </location>
</feature>
<comment type="caution">
    <text evidence="6">The sequence shown here is derived from an EMBL/GenBank/DDBJ whole genome shotgun (WGS) entry which is preliminary data.</text>
</comment>
<feature type="transmembrane region" description="Helical" evidence="5">
    <location>
        <begin position="126"/>
        <end position="149"/>
    </location>
</feature>
<feature type="transmembrane region" description="Helical" evidence="5">
    <location>
        <begin position="90"/>
        <end position="114"/>
    </location>
</feature>
<keyword evidence="4 5" id="KW-0472">Membrane</keyword>
<protein>
    <submittedName>
        <fullName evidence="6">Membrane protein required for colicin V production</fullName>
    </submittedName>
</protein>
<accession>A0ABS4P4V7</accession>
<keyword evidence="3 5" id="KW-1133">Transmembrane helix</keyword>
<evidence type="ECO:0000256" key="5">
    <source>
        <dbReference type="SAM" id="Phobius"/>
    </source>
</evidence>
<evidence type="ECO:0000256" key="4">
    <source>
        <dbReference type="ARBA" id="ARBA00023136"/>
    </source>
</evidence>
<dbReference type="PANTHER" id="PTHR36926:SF1">
    <property type="entry name" value="COLICIN V PRODUCTION PROTEIN"/>
    <property type="match status" value="1"/>
</dbReference>
<dbReference type="NCBIfam" id="NF008100">
    <property type="entry name" value="PRK10845.1"/>
    <property type="match status" value="1"/>
</dbReference>
<comment type="subcellular location">
    <subcellularLocation>
        <location evidence="1">Membrane</location>
        <topology evidence="1">Multi-pass membrane protein</topology>
    </subcellularLocation>
</comment>
<evidence type="ECO:0000256" key="2">
    <source>
        <dbReference type="ARBA" id="ARBA00022692"/>
    </source>
</evidence>
<gene>
    <name evidence="6" type="ORF">J2125_000863</name>
</gene>
<dbReference type="Pfam" id="PF02674">
    <property type="entry name" value="Colicin_V"/>
    <property type="match status" value="1"/>
</dbReference>
<dbReference type="InterPro" id="IPR003825">
    <property type="entry name" value="Colicin-V_CvpA"/>
</dbReference>
<evidence type="ECO:0000313" key="6">
    <source>
        <dbReference type="EMBL" id="MBP2167671.1"/>
    </source>
</evidence>
<organism evidence="6 7">
    <name type="scientific">Winslowiella toletana</name>
    <dbReference type="NCBI Taxonomy" id="92490"/>
    <lineage>
        <taxon>Bacteria</taxon>
        <taxon>Pseudomonadati</taxon>
        <taxon>Pseudomonadota</taxon>
        <taxon>Gammaproteobacteria</taxon>
        <taxon>Enterobacterales</taxon>
        <taxon>Erwiniaceae</taxon>
        <taxon>Winslowiella</taxon>
    </lineage>
</organism>
<keyword evidence="7" id="KW-1185">Reference proteome</keyword>
<reference evidence="7" key="1">
    <citation type="submission" date="2023-07" db="EMBL/GenBank/DDBJ databases">
        <title>Genome mining of underrepresented organisms for secondary metabolites.</title>
        <authorList>
            <person name="D'Agostino P.M."/>
        </authorList>
    </citation>
    <scope>NUCLEOTIDE SEQUENCE [LARGE SCALE GENOMIC DNA]</scope>
    <source>
        <strain evidence="7">WS4403</strain>
    </source>
</reference>
<dbReference type="EMBL" id="JAGGMQ010000001">
    <property type="protein sequence ID" value="MBP2167671.1"/>
    <property type="molecule type" value="Genomic_DNA"/>
</dbReference>
<proteinExistence type="predicted"/>
<evidence type="ECO:0000256" key="3">
    <source>
        <dbReference type="ARBA" id="ARBA00022989"/>
    </source>
</evidence>
<feature type="transmembrane region" description="Helical" evidence="5">
    <location>
        <begin position="62"/>
        <end position="83"/>
    </location>
</feature>
<dbReference type="InterPro" id="IPR052719">
    <property type="entry name" value="CvpA-like"/>
</dbReference>